<accession>A0ABT9S2I1</accession>
<proteinExistence type="predicted"/>
<sequence length="258" mass="27870">MVAKDNPTPGPAGCDGCRNADGLGFEFTMAFQPIVDTSSRTVYAHEALVRGLKGEGAASILSRVDASNRYAFDQACRVRAIELATSLGMQSKLSINFLPNAVYRPQACIRTTLSAARRCGFPLENIMFELTEDERATDLAHLAAIFDEYGRHGFVTAIDDFGAGYAGLELLAAFQPHIIKIDMGLVRGIDSHQPRRSIVAGIMGICTELGIRVIAEGVETAAEFKALRAMGVTLFQGYLFARPALQALPAVDWRALEA</sequence>
<comment type="caution">
    <text evidence="2">The sequence shown here is derived from an EMBL/GenBank/DDBJ whole genome shotgun (WGS) entry which is preliminary data.</text>
</comment>
<evidence type="ECO:0000313" key="2">
    <source>
        <dbReference type="EMBL" id="MDP9898098.1"/>
    </source>
</evidence>
<dbReference type="InterPro" id="IPR035919">
    <property type="entry name" value="EAL_sf"/>
</dbReference>
<dbReference type="InterPro" id="IPR050706">
    <property type="entry name" value="Cyclic-di-GMP_PDE-like"/>
</dbReference>
<dbReference type="CDD" id="cd01948">
    <property type="entry name" value="EAL"/>
    <property type="match status" value="1"/>
</dbReference>
<gene>
    <name evidence="2" type="ORF">J2W36_000331</name>
</gene>
<dbReference type="PROSITE" id="PS50883">
    <property type="entry name" value="EAL"/>
    <property type="match status" value="1"/>
</dbReference>
<dbReference type="EMBL" id="JAUSRO010000001">
    <property type="protein sequence ID" value="MDP9898098.1"/>
    <property type="molecule type" value="Genomic_DNA"/>
</dbReference>
<reference evidence="2 3" key="1">
    <citation type="submission" date="2023-07" db="EMBL/GenBank/DDBJ databases">
        <title>Sorghum-associated microbial communities from plants grown in Nebraska, USA.</title>
        <authorList>
            <person name="Schachtman D."/>
        </authorList>
    </citation>
    <scope>NUCLEOTIDE SEQUENCE [LARGE SCALE GENOMIC DNA]</scope>
    <source>
        <strain evidence="2 3">DS1607</strain>
    </source>
</reference>
<feature type="domain" description="EAL" evidence="1">
    <location>
        <begin position="10"/>
        <end position="257"/>
    </location>
</feature>
<name>A0ABT9S2I1_9BURK</name>
<dbReference type="Gene3D" id="3.20.20.450">
    <property type="entry name" value="EAL domain"/>
    <property type="match status" value="1"/>
</dbReference>
<dbReference type="InterPro" id="IPR001633">
    <property type="entry name" value="EAL_dom"/>
</dbReference>
<evidence type="ECO:0000313" key="3">
    <source>
        <dbReference type="Proteomes" id="UP001226867"/>
    </source>
</evidence>
<dbReference type="Proteomes" id="UP001226867">
    <property type="component" value="Unassembled WGS sequence"/>
</dbReference>
<evidence type="ECO:0000259" key="1">
    <source>
        <dbReference type="PROSITE" id="PS50883"/>
    </source>
</evidence>
<dbReference type="PANTHER" id="PTHR33121">
    <property type="entry name" value="CYCLIC DI-GMP PHOSPHODIESTERASE PDEF"/>
    <property type="match status" value="1"/>
</dbReference>
<dbReference type="Pfam" id="PF00563">
    <property type="entry name" value="EAL"/>
    <property type="match status" value="1"/>
</dbReference>
<dbReference type="RefSeq" id="WP_307687918.1">
    <property type="nucleotide sequence ID" value="NZ_JAUSRO010000001.1"/>
</dbReference>
<keyword evidence="3" id="KW-1185">Reference proteome</keyword>
<organism evidence="2 3">
    <name type="scientific">Variovorax ginsengisoli</name>
    <dbReference type="NCBI Taxonomy" id="363844"/>
    <lineage>
        <taxon>Bacteria</taxon>
        <taxon>Pseudomonadati</taxon>
        <taxon>Pseudomonadota</taxon>
        <taxon>Betaproteobacteria</taxon>
        <taxon>Burkholderiales</taxon>
        <taxon>Comamonadaceae</taxon>
        <taxon>Variovorax</taxon>
    </lineage>
</organism>
<dbReference type="SUPFAM" id="SSF141868">
    <property type="entry name" value="EAL domain-like"/>
    <property type="match status" value="1"/>
</dbReference>
<protein>
    <submittedName>
        <fullName evidence="2">EAL domain-containing protein (Putative c-di-GMP-specific phosphodiesterase class I)</fullName>
    </submittedName>
</protein>
<dbReference type="SMART" id="SM00052">
    <property type="entry name" value="EAL"/>
    <property type="match status" value="1"/>
</dbReference>
<dbReference type="PANTHER" id="PTHR33121:SF15">
    <property type="entry name" value="BLUE LIGHT- AND TEMPERATURE-REGULATED ANTIREPRESSOR BLUF"/>
    <property type="match status" value="1"/>
</dbReference>